<dbReference type="InterPro" id="IPR036397">
    <property type="entry name" value="RNaseH_sf"/>
</dbReference>
<dbReference type="Proteomes" id="UP000010478">
    <property type="component" value="Chromosome"/>
</dbReference>
<dbReference type="InterPro" id="IPR002562">
    <property type="entry name" value="3'-5'_exonuclease_dom"/>
</dbReference>
<proteinExistence type="predicted"/>
<evidence type="ECO:0000313" key="2">
    <source>
        <dbReference type="EMBL" id="AFZ07827.1"/>
    </source>
</evidence>
<keyword evidence="2" id="KW-0269">Exonuclease</keyword>
<evidence type="ECO:0000259" key="1">
    <source>
        <dbReference type="SMART" id="SM00474"/>
    </source>
</evidence>
<keyword evidence="3" id="KW-1185">Reference proteome</keyword>
<dbReference type="InterPro" id="IPR012337">
    <property type="entry name" value="RNaseH-like_sf"/>
</dbReference>
<dbReference type="InterPro" id="IPR051086">
    <property type="entry name" value="RNase_D-like"/>
</dbReference>
<accession>K9VJZ8</accession>
<dbReference type="SUPFAM" id="SSF53098">
    <property type="entry name" value="Ribonuclease H-like"/>
    <property type="match status" value="1"/>
</dbReference>
<dbReference type="PANTHER" id="PTHR47649:SF1">
    <property type="entry name" value="RIBONUCLEASE D"/>
    <property type="match status" value="1"/>
</dbReference>
<dbReference type="Pfam" id="PF01612">
    <property type="entry name" value="DNA_pol_A_exo1"/>
    <property type="match status" value="1"/>
</dbReference>
<gene>
    <name evidence="2" type="ORF">Osc7112_3456</name>
</gene>
<dbReference type="HOGENOM" id="CLU_086957_0_0_3"/>
<dbReference type="GO" id="GO:0006139">
    <property type="term" value="P:nucleobase-containing compound metabolic process"/>
    <property type="evidence" value="ECO:0007669"/>
    <property type="project" value="InterPro"/>
</dbReference>
<dbReference type="SMART" id="SM00474">
    <property type="entry name" value="35EXOc"/>
    <property type="match status" value="1"/>
</dbReference>
<dbReference type="GO" id="GO:0008408">
    <property type="term" value="F:3'-5' exonuclease activity"/>
    <property type="evidence" value="ECO:0007669"/>
    <property type="project" value="InterPro"/>
</dbReference>
<keyword evidence="2" id="KW-0378">Hydrolase</keyword>
<organism evidence="2 3">
    <name type="scientific">Phormidium nigroviride PCC 7112</name>
    <dbReference type="NCBI Taxonomy" id="179408"/>
    <lineage>
        <taxon>Bacteria</taxon>
        <taxon>Bacillati</taxon>
        <taxon>Cyanobacteriota</taxon>
        <taxon>Cyanophyceae</taxon>
        <taxon>Oscillatoriophycideae</taxon>
        <taxon>Oscillatoriales</taxon>
        <taxon>Oscillatoriaceae</taxon>
        <taxon>Phormidium</taxon>
    </lineage>
</organism>
<dbReference type="PATRIC" id="fig|179408.3.peg.4250"/>
<dbReference type="eggNOG" id="COG0349">
    <property type="taxonomic scope" value="Bacteria"/>
</dbReference>
<dbReference type="AlphaFoldDB" id="K9VJZ8"/>
<feature type="domain" description="3'-5' exonuclease" evidence="1">
    <location>
        <begin position="50"/>
        <end position="226"/>
    </location>
</feature>
<dbReference type="CDD" id="cd06142">
    <property type="entry name" value="RNaseD_exo"/>
    <property type="match status" value="1"/>
</dbReference>
<protein>
    <submittedName>
        <fullName evidence="2">3'-5' exonuclease</fullName>
    </submittedName>
</protein>
<dbReference type="STRING" id="179408.Osc7112_3456"/>
<dbReference type="EMBL" id="CP003614">
    <property type="protein sequence ID" value="AFZ07827.1"/>
    <property type="molecule type" value="Genomic_DNA"/>
</dbReference>
<sequence length="259" mass="29409">MPKASIILLSFLFAVDNLKEEGRGKKEEGREKRVVNSQQSTVNSQKLLIMEFADFQVCDGDISDSLLSYYLTAPAIAVDTETMGLMPWRDRLCLVQLCDPQGKVAAVRIAKGQTAAPNLKKLMEAENIEKVFHFARFDMATMRYNLSIDIAPVFCTKIASKLARTYTNKHGLKDLIQELEKVELNKTSQSSDWGNSEHLSDEQLSYAANDVRYLLSAKQKLTAMLQREERWEIAQQCFQCLPVFVSLDLLQYNNVFEHG</sequence>
<dbReference type="KEGG" id="oni:Osc7112_3456"/>
<reference evidence="2 3" key="1">
    <citation type="submission" date="2012-05" db="EMBL/GenBank/DDBJ databases">
        <title>Finished chromosome of genome of Oscillatoria sp. PCC 7112.</title>
        <authorList>
            <consortium name="US DOE Joint Genome Institute"/>
            <person name="Gugger M."/>
            <person name="Coursin T."/>
            <person name="Rippka R."/>
            <person name="Tandeau De Marsac N."/>
            <person name="Huntemann M."/>
            <person name="Wei C.-L."/>
            <person name="Han J."/>
            <person name="Detter J.C."/>
            <person name="Han C."/>
            <person name="Tapia R."/>
            <person name="Davenport K."/>
            <person name="Daligault H."/>
            <person name="Erkkila T."/>
            <person name="Gu W."/>
            <person name="Munk A.C.C."/>
            <person name="Teshima H."/>
            <person name="Xu Y."/>
            <person name="Chain P."/>
            <person name="Chen A."/>
            <person name="Krypides N."/>
            <person name="Mavromatis K."/>
            <person name="Markowitz V."/>
            <person name="Szeto E."/>
            <person name="Ivanova N."/>
            <person name="Mikhailova N."/>
            <person name="Ovchinnikova G."/>
            <person name="Pagani I."/>
            <person name="Pati A."/>
            <person name="Goodwin L."/>
            <person name="Peters L."/>
            <person name="Pitluck S."/>
            <person name="Woyke T."/>
            <person name="Kerfeld C."/>
        </authorList>
    </citation>
    <scope>NUCLEOTIDE SEQUENCE [LARGE SCALE GENOMIC DNA]</scope>
    <source>
        <strain evidence="2 3">PCC 7112</strain>
    </source>
</reference>
<name>K9VJZ8_9CYAN</name>
<dbReference type="GO" id="GO:0003676">
    <property type="term" value="F:nucleic acid binding"/>
    <property type="evidence" value="ECO:0007669"/>
    <property type="project" value="InterPro"/>
</dbReference>
<dbReference type="Gene3D" id="3.30.420.10">
    <property type="entry name" value="Ribonuclease H-like superfamily/Ribonuclease H"/>
    <property type="match status" value="1"/>
</dbReference>
<dbReference type="PANTHER" id="PTHR47649">
    <property type="entry name" value="RIBONUCLEASE D"/>
    <property type="match status" value="1"/>
</dbReference>
<evidence type="ECO:0000313" key="3">
    <source>
        <dbReference type="Proteomes" id="UP000010478"/>
    </source>
</evidence>
<keyword evidence="2" id="KW-0540">Nuclease</keyword>